<organism evidence="3 4">
    <name type="scientific">Cardiocondyla obscurior</name>
    <dbReference type="NCBI Taxonomy" id="286306"/>
    <lineage>
        <taxon>Eukaryota</taxon>
        <taxon>Metazoa</taxon>
        <taxon>Ecdysozoa</taxon>
        <taxon>Arthropoda</taxon>
        <taxon>Hexapoda</taxon>
        <taxon>Insecta</taxon>
        <taxon>Pterygota</taxon>
        <taxon>Neoptera</taxon>
        <taxon>Endopterygota</taxon>
        <taxon>Hymenoptera</taxon>
        <taxon>Apocrita</taxon>
        <taxon>Aculeata</taxon>
        <taxon>Formicoidea</taxon>
        <taxon>Formicidae</taxon>
        <taxon>Myrmicinae</taxon>
        <taxon>Cardiocondyla</taxon>
    </lineage>
</organism>
<dbReference type="AlphaFoldDB" id="A0AAW2ELD3"/>
<protein>
    <submittedName>
        <fullName evidence="3">Uncharacterized protein</fullName>
    </submittedName>
</protein>
<feature type="compositionally biased region" description="Basic and acidic residues" evidence="1">
    <location>
        <begin position="92"/>
        <end position="114"/>
    </location>
</feature>
<proteinExistence type="predicted"/>
<gene>
    <name evidence="3" type="ORF">PUN28_018292</name>
</gene>
<name>A0AAW2ELD3_9HYME</name>
<feature type="region of interest" description="Disordered" evidence="1">
    <location>
        <begin position="82"/>
        <end position="114"/>
    </location>
</feature>
<sequence length="114" mass="13272">MLGGNDVANYSRETHGNARGFQDRVLASRRFALPLALSLFLSLGAVNHRASCKPRRRHRINCACATFARDPHSERWCLHDKREEKKKKKRAENKEKETYIKNKRVIDDRRNGAR</sequence>
<evidence type="ECO:0000313" key="3">
    <source>
        <dbReference type="EMBL" id="KAL0102885.1"/>
    </source>
</evidence>
<evidence type="ECO:0000313" key="4">
    <source>
        <dbReference type="Proteomes" id="UP001430953"/>
    </source>
</evidence>
<accession>A0AAW2ELD3</accession>
<feature type="transmembrane region" description="Helical" evidence="2">
    <location>
        <begin position="31"/>
        <end position="50"/>
    </location>
</feature>
<dbReference type="Proteomes" id="UP001430953">
    <property type="component" value="Unassembled WGS sequence"/>
</dbReference>
<comment type="caution">
    <text evidence="3">The sequence shown here is derived from an EMBL/GenBank/DDBJ whole genome shotgun (WGS) entry which is preliminary data.</text>
</comment>
<evidence type="ECO:0000256" key="1">
    <source>
        <dbReference type="SAM" id="MobiDB-lite"/>
    </source>
</evidence>
<dbReference type="EMBL" id="JADYXP020000022">
    <property type="protein sequence ID" value="KAL0102885.1"/>
    <property type="molecule type" value="Genomic_DNA"/>
</dbReference>
<keyword evidence="2" id="KW-0812">Transmembrane</keyword>
<keyword evidence="4" id="KW-1185">Reference proteome</keyword>
<keyword evidence="2" id="KW-0472">Membrane</keyword>
<evidence type="ECO:0000256" key="2">
    <source>
        <dbReference type="SAM" id="Phobius"/>
    </source>
</evidence>
<keyword evidence="2" id="KW-1133">Transmembrane helix</keyword>
<reference evidence="3 4" key="1">
    <citation type="submission" date="2023-03" db="EMBL/GenBank/DDBJ databases">
        <title>High recombination rates correlate with genetic variation in Cardiocondyla obscurior ants.</title>
        <authorList>
            <person name="Errbii M."/>
        </authorList>
    </citation>
    <scope>NUCLEOTIDE SEQUENCE [LARGE SCALE GENOMIC DNA]</scope>
    <source>
        <strain evidence="3">Alpha-2009</strain>
        <tissue evidence="3">Whole body</tissue>
    </source>
</reference>